<evidence type="ECO:0000259" key="2">
    <source>
        <dbReference type="Pfam" id="PF04230"/>
    </source>
</evidence>
<keyword evidence="3" id="KW-1185">Reference proteome</keyword>
<dbReference type="AlphaFoldDB" id="A0A8B6XAH0"/>
<dbReference type="SUPFAM" id="SSF75005">
    <property type="entry name" value="Arabinanase/levansucrase/invertase"/>
    <property type="match status" value="1"/>
</dbReference>
<dbReference type="InterPro" id="IPR023296">
    <property type="entry name" value="Glyco_hydro_beta-prop_sf"/>
</dbReference>
<sequence>MTDVARPSFLQNLFGRSGANKDSAMSVDAAARDFKLFSNADLVPRAWWVSPPAAEGQPAPEPSNAGFRVFNPTLITQGDGYVMTYRVVHESQEIRRLASCRLTHDFEIVPGSLTPLSDFIRFVDEENLNQRALTWHADARYLRLDGALHLIWNDGANRPANHQFIARMDASGLRPAEPAREIARLRRDPIEKNWMLFNAEGRTWAVYGICPHEVLAVEPDGERKLKASEACVTHWHSGYQNLFGELRGSAQPLLIDGRFLSIAHSSYKTRTGRRYRACFYEFSASAPFEVLSASVEPFDLPNPKGTTFDLPRLNVEVEEVVYPCGFVVSGDEVVVSYGINDEVCAVARTSLRAVRASLRPVRREGVAQFGVALPAEPEALTDAPVPELAPAERALPLFWWDAADKAFDGALGKRKFVTGNFGDIASMEIVQRISGVRPRPPRAGERKLVSIGSVLHTARDGDIVWGTGVKGTKQSFEKKVRELSVHAVRGPLTVDFLRRSNIDTSRIREVFDPGCLIPVLYKDEIAAIRAELAGQSRGVRIVPHYRDDLLMRREHFAWANRFVSVDGSPLDMIRGLLGADLVISSSLHGVIFAEALGIPAVWLASAGGEDGFKFHDYYYGTGRYHVKPAATLDEALRTEPPQLPKLRFDDYLATFPKDEVEALAIGPHVTAGNLQFSALDDDALGGYFRSAGFDRRDSSGQWMTAPAARLATEVASTRAGDTIDVALSLHPYNPAELPVPQRLRVRLNGAVVAEMSWQPGLRTAVTIGLPVPARDGSTPLDFAFEARSARSPRALKLGPIGTPLAVCLDSFKVSVRSPFDPAIVPAASAAAAAVVEDGDPAGADPEVDATGPVASAAPKGGAKSAAKPAAKSGAKAA</sequence>
<keyword evidence="4" id="KW-0808">Transferase</keyword>
<name>A0A8B6XAH0_9BURK</name>
<feature type="domain" description="Polysaccharide pyruvyl transferase" evidence="2">
    <location>
        <begin position="463"/>
        <end position="605"/>
    </location>
</feature>
<protein>
    <submittedName>
        <fullName evidence="4">Polysaccharide pyruvyl transferase family protein</fullName>
    </submittedName>
</protein>
<dbReference type="Pfam" id="PF04230">
    <property type="entry name" value="PS_pyruv_trans"/>
    <property type="match status" value="1"/>
</dbReference>
<dbReference type="InterPro" id="IPR007345">
    <property type="entry name" value="Polysacch_pyruvyl_Trfase"/>
</dbReference>
<evidence type="ECO:0000256" key="1">
    <source>
        <dbReference type="SAM" id="MobiDB-lite"/>
    </source>
</evidence>
<dbReference type="Proteomes" id="UP000675920">
    <property type="component" value="Unplaced"/>
</dbReference>
<dbReference type="RefSeq" id="WP_051378918.1">
    <property type="nucleotide sequence ID" value="NZ_AXWS01000019.1"/>
</dbReference>
<organism evidence="3 4">
    <name type="scientific">Derxia gummosa DSM 723</name>
    <dbReference type="NCBI Taxonomy" id="1121388"/>
    <lineage>
        <taxon>Bacteria</taxon>
        <taxon>Pseudomonadati</taxon>
        <taxon>Pseudomonadota</taxon>
        <taxon>Betaproteobacteria</taxon>
        <taxon>Burkholderiales</taxon>
        <taxon>Alcaligenaceae</taxon>
        <taxon>Derxia</taxon>
    </lineage>
</organism>
<dbReference type="GO" id="GO:0016740">
    <property type="term" value="F:transferase activity"/>
    <property type="evidence" value="ECO:0007669"/>
    <property type="project" value="UniProtKB-KW"/>
</dbReference>
<evidence type="ECO:0000313" key="4">
    <source>
        <dbReference type="RefSeq" id="WP_051378918.1"/>
    </source>
</evidence>
<dbReference type="Gene3D" id="2.115.10.20">
    <property type="entry name" value="Glycosyl hydrolase domain, family 43"/>
    <property type="match status" value="1"/>
</dbReference>
<feature type="compositionally biased region" description="Low complexity" evidence="1">
    <location>
        <begin position="854"/>
        <end position="877"/>
    </location>
</feature>
<reference evidence="4" key="3">
    <citation type="submission" date="2025-08" db="UniProtKB">
        <authorList>
            <consortium name="RefSeq"/>
        </authorList>
    </citation>
    <scope>IDENTIFICATION</scope>
</reference>
<proteinExistence type="predicted"/>
<reference evidence="4" key="1">
    <citation type="journal article" date="1993" name="Mol. Plant Microbe Interact.">
        <title>Analysis of the Rhizobium meliloti genes exoU, exoV, exoW, exoT, and exoI involved in exopolysaccharide biosynthesis and nodule invasion: exoU and exoW probably encode glucosyltransferases.</title>
        <authorList>
            <person name="Becker A."/>
            <person name="Kleickmann A."/>
            <person name="Kuster H."/>
            <person name="Keller M."/>
            <person name="Arnold W."/>
            <person name="Puhler A."/>
        </authorList>
    </citation>
    <scope>NUCLEOTIDE SEQUENCE</scope>
</reference>
<reference evidence="4" key="2">
    <citation type="journal article" date="2000" name="EMBO J.">
        <title>Bacterial SLH domain proteins are non-covalently anchored to the cell surface via a conserved mechanism involving wall polysaccharide pyruvylation.</title>
        <authorList>
            <person name="Mesnage S."/>
            <person name="Fontaine T."/>
            <person name="Mignot T."/>
            <person name="Delepierre M."/>
            <person name="Mock M."/>
            <person name="Fouet A."/>
        </authorList>
    </citation>
    <scope>NUCLEOTIDE SEQUENCE</scope>
</reference>
<feature type="region of interest" description="Disordered" evidence="1">
    <location>
        <begin position="837"/>
        <end position="877"/>
    </location>
</feature>
<accession>A0A8B6XAH0</accession>
<evidence type="ECO:0000313" key="3">
    <source>
        <dbReference type="Proteomes" id="UP000675920"/>
    </source>
</evidence>